<reference evidence="2 3" key="1">
    <citation type="submission" date="2020-09" db="EMBL/GenBank/DDBJ databases">
        <title>De no assembly of potato wild relative species, Solanum commersonii.</title>
        <authorList>
            <person name="Cho K."/>
        </authorList>
    </citation>
    <scope>NUCLEOTIDE SEQUENCE [LARGE SCALE GENOMIC DNA]</scope>
    <source>
        <strain evidence="2">LZ3.2</strain>
        <tissue evidence="2">Leaf</tissue>
    </source>
</reference>
<gene>
    <name evidence="2" type="ORF">H5410_027552</name>
</gene>
<dbReference type="AlphaFoldDB" id="A0A9J5Z3P3"/>
<name>A0A9J5Z3P3_SOLCO</name>
<organism evidence="2 3">
    <name type="scientific">Solanum commersonii</name>
    <name type="common">Commerson's wild potato</name>
    <name type="synonym">Commerson's nightshade</name>
    <dbReference type="NCBI Taxonomy" id="4109"/>
    <lineage>
        <taxon>Eukaryota</taxon>
        <taxon>Viridiplantae</taxon>
        <taxon>Streptophyta</taxon>
        <taxon>Embryophyta</taxon>
        <taxon>Tracheophyta</taxon>
        <taxon>Spermatophyta</taxon>
        <taxon>Magnoliopsida</taxon>
        <taxon>eudicotyledons</taxon>
        <taxon>Gunneridae</taxon>
        <taxon>Pentapetalae</taxon>
        <taxon>asterids</taxon>
        <taxon>lamiids</taxon>
        <taxon>Solanales</taxon>
        <taxon>Solanaceae</taxon>
        <taxon>Solanoideae</taxon>
        <taxon>Solaneae</taxon>
        <taxon>Solanum</taxon>
    </lineage>
</organism>
<feature type="region of interest" description="Disordered" evidence="1">
    <location>
        <begin position="99"/>
        <end position="120"/>
    </location>
</feature>
<accession>A0A9J5Z3P3</accession>
<dbReference type="EMBL" id="JACXVP010000005">
    <property type="protein sequence ID" value="KAG5606060.1"/>
    <property type="molecule type" value="Genomic_DNA"/>
</dbReference>
<evidence type="ECO:0000313" key="3">
    <source>
        <dbReference type="Proteomes" id="UP000824120"/>
    </source>
</evidence>
<sequence length="284" mass="32168">MVQALALPSFWFTTRTMRIIKIRDVLTTPVHIIQINYGLRRYAATLVAEISCLANSAAALAAEAGSLNLATFDSQSSEALGSFFGLACSFETNDESRGRSIHEESFRSNGNLSEEESEDEELENKSLLAIEQIDEYDFLALVGISESEEEERNICKSQETIQALMVGSYFEEDEEEDIHGKLRPENTKGIKLTYSLYPQKEVVVKLNELGKFSFKCTNKTILRFLNSAGFFKVKRLKIFKYTTTLVGIRQRKSVSLNLNGRHKSIRSIELIDEEFLNYCDVLII</sequence>
<keyword evidence="3" id="KW-1185">Reference proteome</keyword>
<evidence type="ECO:0000313" key="2">
    <source>
        <dbReference type="EMBL" id="KAG5606060.1"/>
    </source>
</evidence>
<evidence type="ECO:0000256" key="1">
    <source>
        <dbReference type="SAM" id="MobiDB-lite"/>
    </source>
</evidence>
<proteinExistence type="predicted"/>
<protein>
    <submittedName>
        <fullName evidence="2">Uncharacterized protein</fullName>
    </submittedName>
</protein>
<dbReference type="Proteomes" id="UP000824120">
    <property type="component" value="Chromosome 5"/>
</dbReference>
<comment type="caution">
    <text evidence="2">The sequence shown here is derived from an EMBL/GenBank/DDBJ whole genome shotgun (WGS) entry which is preliminary data.</text>
</comment>